<feature type="region of interest" description="Disordered" evidence="1">
    <location>
        <begin position="341"/>
        <end position="365"/>
    </location>
</feature>
<dbReference type="STRING" id="92696.A0A4R0RAQ7"/>
<feature type="region of interest" description="Disordered" evidence="1">
    <location>
        <begin position="314"/>
        <end position="333"/>
    </location>
</feature>
<dbReference type="SUPFAM" id="SSF54928">
    <property type="entry name" value="RNA-binding domain, RBD"/>
    <property type="match status" value="1"/>
</dbReference>
<evidence type="ECO:0000256" key="1">
    <source>
        <dbReference type="SAM" id="MobiDB-lite"/>
    </source>
</evidence>
<sequence length="982" mass="110760">MSLETLQNRTLSPLFKVFSGRLYAVFNASYIPAEPPLPAFHHHTLRPADVRKRSYRMDRDFYLALVPTYPVFDDLTACLGYGKDTMPVDHVPLRGFHLKESVLADWLKLETLLSTAITVLQAACYTTQPLELKLLWPSQFGYRGEYTTKRFAQYRAWTAREAFVGLLAYVTFLVWKGERDLGKARCHELMARKLPMALVWYLETGAPFSHRVDRLGAFIHPYRVEDIIDTQWDALRLLVASEVPIWVCLGDANQLPLTKERLHFNMTVFPTAQQLQMVMEDAEPQAFDPPMITDMHAFAFTTAAPLHLEDTRESFPVTHSGSRQRQNETPKDFVARREKTNELAAQSETAQEKASREQRKAHFDGKEQVMPSFSSTARMFYWEKVEGRTDGYRLRTKINKADWEQHWVESVGQRLYDDFTNEWDICSEFGDGGDEQSKPYDPYAALESSEEEDERPATRGRITGLMVDVVGLPRGTSRKDLEELCSAYGRIEKIERRRGARKASPRIWYAYSEHARNAASKLNGLMWRGCLLKAGVVDDEHWDDHVPMSGGMDHPMETQAPALAGPLPPTADPLSPARSVSPMAAEGWEGPPHPLSTTGPTTCRDSEKEILENWYGLDLEAVAVRAVNDDGLMALYKARAAVGFADGKDRDAHDTVSTVVRHFATSPKECLAAGTNKAGPFVQGGLKFTKSKYSDKVWDRWGSKEGPVYFIEEEDASTKGVSWILALPSAMSCAHVLRAGWRRDLVEMAMRLTERGIPFNTYLVNPVRGDAVEYHDNDDARQRTLGFYGKGDRLYPADHAWYVNRRDDLLENQPHVLRAALLRGGILWRLAIEYVLSKEADVTDLVTGGPGRRCLSFGGMPSFTEDGQELWDDTLTEEEENIICGVFKSTDGVNGELGVDMSWWPKPSWLESSGLGCGHWSSLCEQWFVDRVARIEAGGDDCALKSRSKWRAVLKHSRKPLHDGILPACEDAALEFLGLSGR</sequence>
<comment type="caution">
    <text evidence="3">The sequence shown here is derived from an EMBL/GenBank/DDBJ whole genome shotgun (WGS) entry which is preliminary data.</text>
</comment>
<dbReference type="GO" id="GO:0003723">
    <property type="term" value="F:RNA binding"/>
    <property type="evidence" value="ECO:0007669"/>
    <property type="project" value="InterPro"/>
</dbReference>
<dbReference type="Proteomes" id="UP000292702">
    <property type="component" value="Unassembled WGS sequence"/>
</dbReference>
<keyword evidence="4" id="KW-1185">Reference proteome</keyword>
<dbReference type="CDD" id="cd00590">
    <property type="entry name" value="RRM_SF"/>
    <property type="match status" value="1"/>
</dbReference>
<feature type="region of interest" description="Disordered" evidence="1">
    <location>
        <begin position="430"/>
        <end position="457"/>
    </location>
</feature>
<dbReference type="InterPro" id="IPR035979">
    <property type="entry name" value="RBD_domain_sf"/>
</dbReference>
<evidence type="ECO:0000259" key="2">
    <source>
        <dbReference type="Pfam" id="PF00076"/>
    </source>
</evidence>
<feature type="domain" description="RRM" evidence="2">
    <location>
        <begin position="469"/>
        <end position="532"/>
    </location>
</feature>
<evidence type="ECO:0000313" key="3">
    <source>
        <dbReference type="EMBL" id="TCD60678.1"/>
    </source>
</evidence>
<organism evidence="3 4">
    <name type="scientific">Steccherinum ochraceum</name>
    <dbReference type="NCBI Taxonomy" id="92696"/>
    <lineage>
        <taxon>Eukaryota</taxon>
        <taxon>Fungi</taxon>
        <taxon>Dikarya</taxon>
        <taxon>Basidiomycota</taxon>
        <taxon>Agaricomycotina</taxon>
        <taxon>Agaricomycetes</taxon>
        <taxon>Polyporales</taxon>
        <taxon>Steccherinaceae</taxon>
        <taxon>Steccherinum</taxon>
    </lineage>
</organism>
<feature type="region of interest" description="Disordered" evidence="1">
    <location>
        <begin position="564"/>
        <end position="603"/>
    </location>
</feature>
<gene>
    <name evidence="3" type="ORF">EIP91_009712</name>
</gene>
<proteinExistence type="predicted"/>
<dbReference type="OrthoDB" id="2658589at2759"/>
<feature type="compositionally biased region" description="Basic and acidic residues" evidence="1">
    <location>
        <begin position="350"/>
        <end position="365"/>
    </location>
</feature>
<dbReference type="Pfam" id="PF00076">
    <property type="entry name" value="RRM_1"/>
    <property type="match status" value="1"/>
</dbReference>
<dbReference type="AlphaFoldDB" id="A0A4R0RAQ7"/>
<evidence type="ECO:0000313" key="4">
    <source>
        <dbReference type="Proteomes" id="UP000292702"/>
    </source>
</evidence>
<reference evidence="3 4" key="1">
    <citation type="submission" date="2018-11" db="EMBL/GenBank/DDBJ databases">
        <title>Genome assembly of Steccherinum ochraceum LE-BIN_3174, the white-rot fungus of the Steccherinaceae family (The Residual Polyporoid clade, Polyporales, Basidiomycota).</title>
        <authorList>
            <person name="Fedorova T.V."/>
            <person name="Glazunova O.A."/>
            <person name="Landesman E.O."/>
            <person name="Moiseenko K.V."/>
            <person name="Psurtseva N.V."/>
            <person name="Savinova O.S."/>
            <person name="Shakhova N.V."/>
            <person name="Tyazhelova T.V."/>
            <person name="Vasina D.V."/>
        </authorList>
    </citation>
    <scope>NUCLEOTIDE SEQUENCE [LARGE SCALE GENOMIC DNA]</scope>
    <source>
        <strain evidence="3 4">LE-BIN_3174</strain>
    </source>
</reference>
<dbReference type="EMBL" id="RWJN01000560">
    <property type="protein sequence ID" value="TCD60678.1"/>
    <property type="molecule type" value="Genomic_DNA"/>
</dbReference>
<dbReference type="Gene3D" id="3.30.70.330">
    <property type="match status" value="1"/>
</dbReference>
<protein>
    <recommendedName>
        <fullName evidence="2">RRM domain-containing protein</fullName>
    </recommendedName>
</protein>
<accession>A0A4R0RAQ7</accession>
<dbReference type="InterPro" id="IPR012677">
    <property type="entry name" value="Nucleotide-bd_a/b_plait_sf"/>
</dbReference>
<name>A0A4R0RAQ7_9APHY</name>
<dbReference type="InterPro" id="IPR000504">
    <property type="entry name" value="RRM_dom"/>
</dbReference>